<keyword evidence="3" id="KW-1185">Reference proteome</keyword>
<dbReference type="GeneID" id="64348762"/>
<dbReference type="InterPro" id="IPR036514">
    <property type="entry name" value="SGNH_hydro_sf"/>
</dbReference>
<organism evidence="2 3">
    <name type="scientific">Kocuria rosea subsp. polaris</name>
    <dbReference type="NCBI Taxonomy" id="136273"/>
    <lineage>
        <taxon>Bacteria</taxon>
        <taxon>Bacillati</taxon>
        <taxon>Actinomycetota</taxon>
        <taxon>Actinomycetes</taxon>
        <taxon>Micrococcales</taxon>
        <taxon>Micrococcaceae</taxon>
        <taxon>Kocuria</taxon>
    </lineage>
</organism>
<proteinExistence type="predicted"/>
<dbReference type="Gene3D" id="3.40.50.1110">
    <property type="entry name" value="SGNH hydrolase"/>
    <property type="match status" value="1"/>
</dbReference>
<dbReference type="RefSeq" id="WP_031283102.1">
    <property type="nucleotide sequence ID" value="NZ_JSUH01000009.1"/>
</dbReference>
<dbReference type="InterPro" id="IPR013830">
    <property type="entry name" value="SGNH_hydro"/>
</dbReference>
<name>A0A0A6VS84_KOCRO</name>
<dbReference type="Pfam" id="PF13472">
    <property type="entry name" value="Lipase_GDSL_2"/>
    <property type="match status" value="1"/>
</dbReference>
<comment type="caution">
    <text evidence="2">The sequence shown here is derived from an EMBL/GenBank/DDBJ whole genome shotgun (WGS) entry which is preliminary data.</text>
</comment>
<evidence type="ECO:0000313" key="2">
    <source>
        <dbReference type="EMBL" id="KHD97173.1"/>
    </source>
</evidence>
<sequence>MEQRRIRIVAVGDELLAGEGDPRGLGWFGRVMARTPHHVAPVSAYNLAAPGEGSESLNERWFEEAARRFSPGHDNRLVIAPSTLDIDLSITSARSRLNMANIIDTASQHNVRVLVVGPPPTMDAERNRRIADLSAAYADVTTRRNHVYVDTFNPLQHHEQWRKDLAANHGHPGQAGYGLMAWLVLHRGWYDWLDLPEPR</sequence>
<evidence type="ECO:0000313" key="3">
    <source>
        <dbReference type="Proteomes" id="UP000030466"/>
    </source>
</evidence>
<feature type="domain" description="SGNH hydrolase-type esterase" evidence="1">
    <location>
        <begin position="10"/>
        <end position="178"/>
    </location>
</feature>
<reference evidence="2 3" key="1">
    <citation type="journal article" date="2003" name="Int. J. Syst. Evol. Microbiol.">
        <title>Kocuria polaris sp. nov., an orange-pigmented psychrophilic bacterium isolated from an Antarctic cyanobacterial mat sample.</title>
        <authorList>
            <person name="Reddy G.S."/>
            <person name="Prakash J.S."/>
            <person name="Prabahar V."/>
            <person name="Matsumoto G.I."/>
            <person name="Stackebrandt E."/>
            <person name="Shivaji S."/>
        </authorList>
    </citation>
    <scope>NUCLEOTIDE SEQUENCE [LARGE SCALE GENOMIC DNA]</scope>
    <source>
        <strain evidence="2 3">CMS 76or</strain>
    </source>
</reference>
<evidence type="ECO:0000259" key="1">
    <source>
        <dbReference type="Pfam" id="PF13472"/>
    </source>
</evidence>
<gene>
    <name evidence="2" type="ORF">GY22_10735</name>
</gene>
<dbReference type="SUPFAM" id="SSF52266">
    <property type="entry name" value="SGNH hydrolase"/>
    <property type="match status" value="1"/>
</dbReference>
<dbReference type="AlphaFoldDB" id="A0A0A6VS84"/>
<accession>A0A0A6VS84</accession>
<dbReference type="EMBL" id="JSUH01000009">
    <property type="protein sequence ID" value="KHD97173.1"/>
    <property type="molecule type" value="Genomic_DNA"/>
</dbReference>
<dbReference type="Proteomes" id="UP000030466">
    <property type="component" value="Unassembled WGS sequence"/>
</dbReference>
<dbReference type="OrthoDB" id="5196031at2"/>
<protein>
    <submittedName>
        <fullName evidence="2">Lysophospholipase</fullName>
    </submittedName>
</protein>